<dbReference type="EMBL" id="CCSB01000002">
    <property type="protein sequence ID" value="CDZ77411.1"/>
    <property type="molecule type" value="Genomic_DNA"/>
</dbReference>
<name>A0A078KWT6_9GAMM</name>
<reference evidence="1 2" key="1">
    <citation type="submission" date="2014-06" db="EMBL/GenBank/DDBJ databases">
        <authorList>
            <person name="Urmite Genomes Urmite Genomes"/>
        </authorList>
    </citation>
    <scope>NUCLEOTIDE SEQUENCE [LARGE SCALE GENOMIC DNA]</scope>
</reference>
<evidence type="ECO:0000313" key="1">
    <source>
        <dbReference type="EMBL" id="CDZ77411.1"/>
    </source>
</evidence>
<sequence>MICIGHYARNCAADGMRTLTVLGDLFGMVYSKEVGHVERSETSPGCGIVQIPEMSRYVRDDGGAG</sequence>
<accession>A0A078KWT6</accession>
<keyword evidence="2" id="KW-1185">Reference proteome</keyword>
<proteinExistence type="predicted"/>
<dbReference type="Proteomes" id="UP000044071">
    <property type="component" value="Unassembled WGS sequence"/>
</dbReference>
<dbReference type="STRING" id="1034943.BN59_01694"/>
<evidence type="ECO:0000313" key="2">
    <source>
        <dbReference type="Proteomes" id="UP000044071"/>
    </source>
</evidence>
<protein>
    <submittedName>
        <fullName evidence="1">Uncharacterized protein</fullName>
    </submittedName>
</protein>
<organism evidence="1 2">
    <name type="scientific">Legionella massiliensis</name>
    <dbReference type="NCBI Taxonomy" id="1034943"/>
    <lineage>
        <taxon>Bacteria</taxon>
        <taxon>Pseudomonadati</taxon>
        <taxon>Pseudomonadota</taxon>
        <taxon>Gammaproteobacteria</taxon>
        <taxon>Legionellales</taxon>
        <taxon>Legionellaceae</taxon>
        <taxon>Legionella</taxon>
    </lineage>
</organism>
<gene>
    <name evidence="1" type="ORF">BN59_01694</name>
</gene>
<dbReference type="AlphaFoldDB" id="A0A078KWT6"/>